<reference evidence="2" key="1">
    <citation type="journal article" date="2019" name="Int. J. Syst. Evol. Microbiol.">
        <title>The Global Catalogue of Microorganisms (GCM) 10K type strain sequencing project: providing services to taxonomists for standard genome sequencing and annotation.</title>
        <authorList>
            <consortium name="The Broad Institute Genomics Platform"/>
            <consortium name="The Broad Institute Genome Sequencing Center for Infectious Disease"/>
            <person name="Wu L."/>
            <person name="Ma J."/>
        </authorList>
    </citation>
    <scope>NUCLEOTIDE SEQUENCE [LARGE SCALE GENOMIC DNA]</scope>
    <source>
        <strain evidence="2">JCM 17460</strain>
    </source>
</reference>
<proteinExistence type="predicted"/>
<organism evidence="1 2">
    <name type="scientific">Nocardioides daeguensis</name>
    <dbReference type="NCBI Taxonomy" id="908359"/>
    <lineage>
        <taxon>Bacteria</taxon>
        <taxon>Bacillati</taxon>
        <taxon>Actinomycetota</taxon>
        <taxon>Actinomycetes</taxon>
        <taxon>Propionibacteriales</taxon>
        <taxon>Nocardioidaceae</taxon>
        <taxon>Nocardioides</taxon>
    </lineage>
</organism>
<comment type="caution">
    <text evidence="1">The sequence shown here is derived from an EMBL/GenBank/DDBJ whole genome shotgun (WGS) entry which is preliminary data.</text>
</comment>
<dbReference type="EMBL" id="BAABBB010000018">
    <property type="protein sequence ID" value="GAA3541352.1"/>
    <property type="molecule type" value="Genomic_DNA"/>
</dbReference>
<evidence type="ECO:0000313" key="1">
    <source>
        <dbReference type="EMBL" id="GAA3541352.1"/>
    </source>
</evidence>
<dbReference type="RefSeq" id="WP_218233727.1">
    <property type="nucleotide sequence ID" value="NZ_BAABBB010000018.1"/>
</dbReference>
<keyword evidence="2" id="KW-1185">Reference proteome</keyword>
<sequence length="89" mass="9543">MSLPEQPAPYRPSAPAENPWHWRLEDASGATVALSDADAKAYADVAFPSQGDAESWIGETWSALADLGVTHVTLLEVDREVYGPMSLSA</sequence>
<gene>
    <name evidence="1" type="ORF">GCM10022263_30730</name>
</gene>
<dbReference type="Proteomes" id="UP001500301">
    <property type="component" value="Unassembled WGS sequence"/>
</dbReference>
<evidence type="ECO:0000313" key="2">
    <source>
        <dbReference type="Proteomes" id="UP001500301"/>
    </source>
</evidence>
<protein>
    <submittedName>
        <fullName evidence="1">Uncharacterized protein</fullName>
    </submittedName>
</protein>
<accession>A0ABP6VYI4</accession>
<name>A0ABP6VYI4_9ACTN</name>